<dbReference type="InterPro" id="IPR008928">
    <property type="entry name" value="6-hairpin_glycosidase_sf"/>
</dbReference>
<dbReference type="EMBL" id="CP089291">
    <property type="protein sequence ID" value="UOF91279.1"/>
    <property type="molecule type" value="Genomic_DNA"/>
</dbReference>
<dbReference type="SUPFAM" id="SSF48208">
    <property type="entry name" value="Six-hairpin glycosidases"/>
    <property type="match status" value="1"/>
</dbReference>
<evidence type="ECO:0000313" key="1">
    <source>
        <dbReference type="EMBL" id="UOF91279.1"/>
    </source>
</evidence>
<organism evidence="1 2">
    <name type="scientific">Fodinisporobacter ferrooxydans</name>
    <dbReference type="NCBI Taxonomy" id="2901836"/>
    <lineage>
        <taxon>Bacteria</taxon>
        <taxon>Bacillati</taxon>
        <taxon>Bacillota</taxon>
        <taxon>Bacilli</taxon>
        <taxon>Bacillales</taxon>
        <taxon>Alicyclobacillaceae</taxon>
        <taxon>Fodinisporobacter</taxon>
    </lineage>
</organism>
<dbReference type="Gene3D" id="1.50.10.10">
    <property type="match status" value="1"/>
</dbReference>
<keyword evidence="2" id="KW-1185">Reference proteome</keyword>
<protein>
    <submittedName>
        <fullName evidence="1">Uncharacterized protein</fullName>
    </submittedName>
</protein>
<name>A0ABY4CMP5_9BACL</name>
<evidence type="ECO:0000313" key="2">
    <source>
        <dbReference type="Proteomes" id="UP000830167"/>
    </source>
</evidence>
<reference evidence="1" key="1">
    <citation type="submission" date="2021-12" db="EMBL/GenBank/DDBJ databases">
        <title>Alicyclobacillaceae gen. nov., sp. nov., isolated from chalcocite enrichment system.</title>
        <authorList>
            <person name="Jiang Z."/>
        </authorList>
    </citation>
    <scope>NUCLEOTIDE SEQUENCE</scope>
    <source>
        <strain evidence="1">MYW30-H2</strain>
    </source>
</reference>
<dbReference type="RefSeq" id="WP_347437968.1">
    <property type="nucleotide sequence ID" value="NZ_CP089291.1"/>
</dbReference>
<accession>A0ABY4CMP5</accession>
<dbReference type="InterPro" id="IPR012341">
    <property type="entry name" value="6hp_glycosidase-like_sf"/>
</dbReference>
<sequence length="403" mass="46462">MAIRDEKSGEQSGENDMQKTFKTLVFPVGQVNRLYEYANSRYSDLQRDGLSGTYNNTKRNYIGLFGHVKFMEALMYLYQATKNKKYLEECRKKIEFCMAMRRGNGVDDWWSHAGLERSDWIESNHLGILALVVYEYFQATGDSRYNGFAEDLMNKIPKVAGSGGAYVDGYDPTQCSLDDRCYLADNAEILIGWWACWKMTGNTQYKRNYEEIFSFFDHHFKTTPKQPDLPAWLVGPKHVPYAEGTDSEVFCDQSHTTYSQFFIARDIVLTGQTDQYQRLVKATDWAIRHALFPDHLIGYNGRDDKMVGWSAYFAAQCYWAYHITGNDHYFRQAQKTLDAVFALQHKKTGKIVPMMPVTKKIEWRVMERNRAGLGEIWQLTAILESAALIALTGTGILKFHHAD</sequence>
<proteinExistence type="predicted"/>
<gene>
    <name evidence="1" type="ORF">LSG31_03200</name>
</gene>
<dbReference type="Proteomes" id="UP000830167">
    <property type="component" value="Chromosome"/>
</dbReference>